<name>A0A8R7K2J2_TRIUA</name>
<reference evidence="1" key="2">
    <citation type="submission" date="2018-03" db="EMBL/GenBank/DDBJ databases">
        <title>The Triticum urartu genome reveals the dynamic nature of wheat genome evolution.</title>
        <authorList>
            <person name="Ling H."/>
            <person name="Ma B."/>
            <person name="Shi X."/>
            <person name="Liu H."/>
            <person name="Dong L."/>
            <person name="Sun H."/>
            <person name="Cao Y."/>
            <person name="Gao Q."/>
            <person name="Zheng S."/>
            <person name="Li Y."/>
            <person name="Yu Y."/>
            <person name="Du H."/>
            <person name="Qi M."/>
            <person name="Li Y."/>
            <person name="Yu H."/>
            <person name="Cui Y."/>
            <person name="Wang N."/>
            <person name="Chen C."/>
            <person name="Wu H."/>
            <person name="Zhao Y."/>
            <person name="Zhang J."/>
            <person name="Li Y."/>
            <person name="Zhou W."/>
            <person name="Zhang B."/>
            <person name="Hu W."/>
            <person name="Eijk M."/>
            <person name="Tang J."/>
            <person name="Witsenboer H."/>
            <person name="Zhao S."/>
            <person name="Li Z."/>
            <person name="Zhang A."/>
            <person name="Wang D."/>
            <person name="Liang C."/>
        </authorList>
    </citation>
    <scope>NUCLEOTIDE SEQUENCE [LARGE SCALE GENOMIC DNA]</scope>
    <source>
        <strain evidence="1">cv. G1812</strain>
    </source>
</reference>
<evidence type="ECO:0000313" key="1">
    <source>
        <dbReference type="EnsemblPlants" id="TuG1812G0100003336.01.T01.cds265482"/>
    </source>
</evidence>
<dbReference type="AlphaFoldDB" id="A0A8R7K2J2"/>
<sequence length="89" mass="9807">ARAGPLALRHTFDCLDLPEEKWSPYKRHLVSLGAGSFCIVSFCKAMKRGFVVLTGVEVKPCNNGDGPLRVIKHLSKRCSLGSHRINCVL</sequence>
<keyword evidence="2" id="KW-1185">Reference proteome</keyword>
<organism evidence="1 2">
    <name type="scientific">Triticum urartu</name>
    <name type="common">Red wild einkorn</name>
    <name type="synonym">Crithodium urartu</name>
    <dbReference type="NCBI Taxonomy" id="4572"/>
    <lineage>
        <taxon>Eukaryota</taxon>
        <taxon>Viridiplantae</taxon>
        <taxon>Streptophyta</taxon>
        <taxon>Embryophyta</taxon>
        <taxon>Tracheophyta</taxon>
        <taxon>Spermatophyta</taxon>
        <taxon>Magnoliopsida</taxon>
        <taxon>Liliopsida</taxon>
        <taxon>Poales</taxon>
        <taxon>Poaceae</taxon>
        <taxon>BOP clade</taxon>
        <taxon>Pooideae</taxon>
        <taxon>Triticodae</taxon>
        <taxon>Triticeae</taxon>
        <taxon>Triticinae</taxon>
        <taxon>Triticum</taxon>
    </lineage>
</organism>
<reference evidence="2" key="1">
    <citation type="journal article" date="2013" name="Nature">
        <title>Draft genome of the wheat A-genome progenitor Triticum urartu.</title>
        <authorList>
            <person name="Ling H.Q."/>
            <person name="Zhao S."/>
            <person name="Liu D."/>
            <person name="Wang J."/>
            <person name="Sun H."/>
            <person name="Zhang C."/>
            <person name="Fan H."/>
            <person name="Li D."/>
            <person name="Dong L."/>
            <person name="Tao Y."/>
            <person name="Gao C."/>
            <person name="Wu H."/>
            <person name="Li Y."/>
            <person name="Cui Y."/>
            <person name="Guo X."/>
            <person name="Zheng S."/>
            <person name="Wang B."/>
            <person name="Yu K."/>
            <person name="Liang Q."/>
            <person name="Yang W."/>
            <person name="Lou X."/>
            <person name="Chen J."/>
            <person name="Feng M."/>
            <person name="Jian J."/>
            <person name="Zhang X."/>
            <person name="Luo G."/>
            <person name="Jiang Y."/>
            <person name="Liu J."/>
            <person name="Wang Z."/>
            <person name="Sha Y."/>
            <person name="Zhang B."/>
            <person name="Wu H."/>
            <person name="Tang D."/>
            <person name="Shen Q."/>
            <person name="Xue P."/>
            <person name="Zou S."/>
            <person name="Wang X."/>
            <person name="Liu X."/>
            <person name="Wang F."/>
            <person name="Yang Y."/>
            <person name="An X."/>
            <person name="Dong Z."/>
            <person name="Zhang K."/>
            <person name="Zhang X."/>
            <person name="Luo M.C."/>
            <person name="Dvorak J."/>
            <person name="Tong Y."/>
            <person name="Wang J."/>
            <person name="Yang H."/>
            <person name="Li Z."/>
            <person name="Wang D."/>
            <person name="Zhang A."/>
            <person name="Wang J."/>
        </authorList>
    </citation>
    <scope>NUCLEOTIDE SEQUENCE</scope>
    <source>
        <strain evidence="2">cv. G1812</strain>
    </source>
</reference>
<dbReference type="Gramene" id="TuG1812G0100003336.01.T01">
    <property type="protein sequence ID" value="TuG1812G0100003336.01.T01.cds265482"/>
    <property type="gene ID" value="TuG1812G0100003336.01"/>
</dbReference>
<evidence type="ECO:0000313" key="2">
    <source>
        <dbReference type="Proteomes" id="UP000015106"/>
    </source>
</evidence>
<dbReference type="Pfam" id="PF07893">
    <property type="entry name" value="DUF1668"/>
    <property type="match status" value="1"/>
</dbReference>
<dbReference type="EnsemblPlants" id="TuG1812G0100003336.01.T01">
    <property type="protein sequence ID" value="TuG1812G0100003336.01.T01.cds265482"/>
    <property type="gene ID" value="TuG1812G0100003336.01"/>
</dbReference>
<accession>A0A8R7K2J2</accession>
<proteinExistence type="predicted"/>
<dbReference type="InterPro" id="IPR012871">
    <property type="entry name" value="DUF1668_ORYSA"/>
</dbReference>
<protein>
    <submittedName>
        <fullName evidence="1">Uncharacterized protein</fullName>
    </submittedName>
</protein>
<reference evidence="1" key="3">
    <citation type="submission" date="2022-06" db="UniProtKB">
        <authorList>
            <consortium name="EnsemblPlants"/>
        </authorList>
    </citation>
    <scope>IDENTIFICATION</scope>
</reference>
<dbReference type="Proteomes" id="UP000015106">
    <property type="component" value="Chromosome 1"/>
</dbReference>